<dbReference type="OrthoDB" id="9775118at2"/>
<dbReference type="SUPFAM" id="SSF55816">
    <property type="entry name" value="5'-nucleotidase (syn. UDP-sugar hydrolase), C-terminal domain"/>
    <property type="match status" value="1"/>
</dbReference>
<dbReference type="GO" id="GO:0009166">
    <property type="term" value="P:nucleotide catabolic process"/>
    <property type="evidence" value="ECO:0007669"/>
    <property type="project" value="InterPro"/>
</dbReference>
<feature type="signal peptide" evidence="3">
    <location>
        <begin position="1"/>
        <end position="21"/>
    </location>
</feature>
<gene>
    <name evidence="6" type="ORF">CYPRO_2017</name>
</gene>
<dbReference type="Gene3D" id="3.60.21.10">
    <property type="match status" value="1"/>
</dbReference>
<dbReference type="Gene3D" id="3.90.780.10">
    <property type="entry name" value="5'-Nucleotidase, C-terminal domain"/>
    <property type="match status" value="1"/>
</dbReference>
<evidence type="ECO:0000256" key="3">
    <source>
        <dbReference type="RuleBase" id="RU362119"/>
    </source>
</evidence>
<dbReference type="InterPro" id="IPR006179">
    <property type="entry name" value="5_nucleotidase/apyrase"/>
</dbReference>
<evidence type="ECO:0000313" key="6">
    <source>
        <dbReference type="EMBL" id="AXJ01267.1"/>
    </source>
</evidence>
<name>A0A345ULB5_9BACT</name>
<dbReference type="InterPro" id="IPR006146">
    <property type="entry name" value="5'-Nucleotdase_CS"/>
</dbReference>
<dbReference type="InterPro" id="IPR008334">
    <property type="entry name" value="5'-Nucleotdase_C"/>
</dbReference>
<evidence type="ECO:0000259" key="4">
    <source>
        <dbReference type="Pfam" id="PF00149"/>
    </source>
</evidence>
<feature type="chain" id="PRO_5016485537" evidence="3">
    <location>
        <begin position="22"/>
        <end position="545"/>
    </location>
</feature>
<keyword evidence="3" id="KW-0378">Hydrolase</keyword>
<dbReference type="PANTHER" id="PTHR11575">
    <property type="entry name" value="5'-NUCLEOTIDASE-RELATED"/>
    <property type="match status" value="1"/>
</dbReference>
<dbReference type="GO" id="GO:0000166">
    <property type="term" value="F:nucleotide binding"/>
    <property type="evidence" value="ECO:0007669"/>
    <property type="project" value="UniProtKB-KW"/>
</dbReference>
<dbReference type="EMBL" id="CP027806">
    <property type="protein sequence ID" value="AXJ01267.1"/>
    <property type="molecule type" value="Genomic_DNA"/>
</dbReference>
<organism evidence="6 7">
    <name type="scientific">Cyclonatronum proteinivorum</name>
    <dbReference type="NCBI Taxonomy" id="1457365"/>
    <lineage>
        <taxon>Bacteria</taxon>
        <taxon>Pseudomonadati</taxon>
        <taxon>Balneolota</taxon>
        <taxon>Balneolia</taxon>
        <taxon>Balneolales</taxon>
        <taxon>Cyclonatronaceae</taxon>
        <taxon>Cyclonatronum</taxon>
    </lineage>
</organism>
<evidence type="ECO:0000256" key="1">
    <source>
        <dbReference type="ARBA" id="ARBA00006654"/>
    </source>
</evidence>
<dbReference type="InterPro" id="IPR029052">
    <property type="entry name" value="Metallo-depent_PP-like"/>
</dbReference>
<dbReference type="GO" id="GO:0016788">
    <property type="term" value="F:hydrolase activity, acting on ester bonds"/>
    <property type="evidence" value="ECO:0007669"/>
    <property type="project" value="InterPro"/>
</dbReference>
<dbReference type="InterPro" id="IPR036907">
    <property type="entry name" value="5'-Nucleotdase_C_sf"/>
</dbReference>
<keyword evidence="3" id="KW-0547">Nucleotide-binding</keyword>
<feature type="domain" description="5'-Nucleotidase C-terminal" evidence="5">
    <location>
        <begin position="341"/>
        <end position="505"/>
    </location>
</feature>
<protein>
    <submittedName>
        <fullName evidence="6">2',3'-cyclic-nucleotide 2'-phosphodiesterase / 3'-nucleotidase</fullName>
    </submittedName>
</protein>
<keyword evidence="2 3" id="KW-0732">Signal</keyword>
<dbReference type="PRINTS" id="PR01607">
    <property type="entry name" value="APYRASEFAMLY"/>
</dbReference>
<dbReference type="Pfam" id="PF02872">
    <property type="entry name" value="5_nucleotid_C"/>
    <property type="match status" value="1"/>
</dbReference>
<dbReference type="PROSITE" id="PS51257">
    <property type="entry name" value="PROKAR_LIPOPROTEIN"/>
    <property type="match status" value="1"/>
</dbReference>
<feature type="domain" description="Calcineurin-like phosphoesterase" evidence="4">
    <location>
        <begin position="32"/>
        <end position="257"/>
    </location>
</feature>
<dbReference type="Pfam" id="PF00149">
    <property type="entry name" value="Metallophos"/>
    <property type="match status" value="1"/>
</dbReference>
<dbReference type="PANTHER" id="PTHR11575:SF6">
    <property type="entry name" value="2',3'-CYCLIC-NUCLEOTIDE 2'-PHOSPHODIESTERASE_3'-NUCLEOTIDASE"/>
    <property type="match status" value="1"/>
</dbReference>
<evidence type="ECO:0000256" key="2">
    <source>
        <dbReference type="ARBA" id="ARBA00022729"/>
    </source>
</evidence>
<keyword evidence="7" id="KW-1185">Reference proteome</keyword>
<reference evidence="6 7" key="1">
    <citation type="submission" date="2018-03" db="EMBL/GenBank/DDBJ databases">
        <title>Phenotypic and genomic properties of Cyclonatronum proteinivorum gen. nov., sp. nov., a haloalkaliphilic bacteroidete from soda lakes possessing Na+-translocating rhodopsin.</title>
        <authorList>
            <person name="Toshchakov S.V."/>
            <person name="Korzhenkov A."/>
            <person name="Samarov N.I."/>
            <person name="Kublanov I.V."/>
            <person name="Muntyan M.S."/>
            <person name="Sorokin D.Y."/>
        </authorList>
    </citation>
    <scope>NUCLEOTIDE SEQUENCE [LARGE SCALE GENOMIC DNA]</scope>
    <source>
        <strain evidence="6 7">Omega</strain>
    </source>
</reference>
<proteinExistence type="inferred from homology"/>
<dbReference type="InterPro" id="IPR004843">
    <property type="entry name" value="Calcineurin-like_PHP"/>
</dbReference>
<dbReference type="PROSITE" id="PS00786">
    <property type="entry name" value="5_NUCLEOTIDASE_2"/>
    <property type="match status" value="1"/>
</dbReference>
<dbReference type="GO" id="GO:0030288">
    <property type="term" value="C:outer membrane-bounded periplasmic space"/>
    <property type="evidence" value="ECO:0007669"/>
    <property type="project" value="TreeGrafter"/>
</dbReference>
<dbReference type="GO" id="GO:0046872">
    <property type="term" value="F:metal ion binding"/>
    <property type="evidence" value="ECO:0007669"/>
    <property type="project" value="InterPro"/>
</dbReference>
<comment type="similarity">
    <text evidence="1 3">Belongs to the 5'-nucleotidase family.</text>
</comment>
<dbReference type="Proteomes" id="UP000254808">
    <property type="component" value="Chromosome"/>
</dbReference>
<dbReference type="SUPFAM" id="SSF56300">
    <property type="entry name" value="Metallo-dependent phosphatases"/>
    <property type="match status" value="1"/>
</dbReference>
<dbReference type="RefSeq" id="WP_114984477.1">
    <property type="nucleotide sequence ID" value="NZ_CP027806.1"/>
</dbReference>
<evidence type="ECO:0000259" key="5">
    <source>
        <dbReference type="Pfam" id="PF02872"/>
    </source>
</evidence>
<dbReference type="KEGG" id="cprv:CYPRO_2017"/>
<accession>A0A345ULB5</accession>
<evidence type="ECO:0000313" key="7">
    <source>
        <dbReference type="Proteomes" id="UP000254808"/>
    </source>
</evidence>
<dbReference type="AlphaFoldDB" id="A0A345ULB5"/>
<sequence>MRLFLSLFTLFLVSLSSCTHKDEPTKLVLLSTADVHGHIYPWNYYADEADERHSLLKAATLIDSVRSQQPHTLVFDAGDWLQGNPFAEYFARTDTTQPFAFIGVTQAMNFDGIVVGNHEFNFGLPHLHYRISESDVPFMAANAVDYETGEPAYTPWLLQEKDGFSIGIIGLTTPGSAVWDRPRLEGRIRFEDGAKTAARYVTKLQEKGAEVIVIVMHAGFEGTTSYTSDELGEEHFGQTIAETVPGVHAIIASHTHRVIDDLTYFSEANPQGVAVTQPGRWASHLGYTELLLSRDSEGNAIVNFGLNRALPVEAAEPHPELYARYLSQHERVRAHVQAPIARTDSVWTSTRARLEDSPITDLVQYVQRKATGADLSGSAIFNTDATFADGVITRGNLARLYPFENTLFKLRISGAELREYLEFSARYFATYEGDGSEAPVSSGVTPGFNFDVVYGASYQIDVRQPAGDRIRNLEVNGRPVQDSDHFTIALNSYRAVGGGDFHMIANAEVVKKIDTSVRLLIEAYLLEKGHINPQDVARNYWELVY</sequence>